<evidence type="ECO:0000313" key="3">
    <source>
        <dbReference type="EMBL" id="TRY55481.1"/>
    </source>
</evidence>
<evidence type="ECO:0000256" key="1">
    <source>
        <dbReference type="ARBA" id="ARBA00010800"/>
    </source>
</evidence>
<evidence type="ECO:0000256" key="2">
    <source>
        <dbReference type="ARBA" id="ARBA00022694"/>
    </source>
</evidence>
<dbReference type="InterPro" id="IPR002759">
    <property type="entry name" value="Pop5/Rpp14/Rnp2-like"/>
</dbReference>
<accession>A0A553MQM3</accession>
<keyword evidence="4" id="KW-1185">Reference proteome</keyword>
<name>A0A553MQM3_9TELE</name>
<organism evidence="3 4">
    <name type="scientific">Danionella cerebrum</name>
    <dbReference type="NCBI Taxonomy" id="2873325"/>
    <lineage>
        <taxon>Eukaryota</taxon>
        <taxon>Metazoa</taxon>
        <taxon>Chordata</taxon>
        <taxon>Craniata</taxon>
        <taxon>Vertebrata</taxon>
        <taxon>Euteleostomi</taxon>
        <taxon>Actinopterygii</taxon>
        <taxon>Neopterygii</taxon>
        <taxon>Teleostei</taxon>
        <taxon>Ostariophysi</taxon>
        <taxon>Cypriniformes</taxon>
        <taxon>Danionidae</taxon>
        <taxon>Danioninae</taxon>
        <taxon>Danionella</taxon>
    </lineage>
</organism>
<dbReference type="GO" id="GO:0030677">
    <property type="term" value="C:ribonuclease P complex"/>
    <property type="evidence" value="ECO:0007669"/>
    <property type="project" value="InterPro"/>
</dbReference>
<comment type="caution">
    <text evidence="3">The sequence shown here is derived from an EMBL/GenBank/DDBJ whole genome shotgun (WGS) entry which is preliminary data.</text>
</comment>
<dbReference type="PANTHER" id="PTHR48414:SF1">
    <property type="entry name" value="POP5 HOMOLOG, RIBONUCLEASE P_MRP SUBUNIT"/>
    <property type="match status" value="1"/>
</dbReference>
<comment type="similarity">
    <text evidence="1">Belongs to the eukaryotic/archaeal RNase P protein component 2 family.</text>
</comment>
<dbReference type="Pfam" id="PF01900">
    <property type="entry name" value="RNase_P_Rpp14"/>
    <property type="match status" value="1"/>
</dbReference>
<dbReference type="SUPFAM" id="SSF160350">
    <property type="entry name" value="Rnp2-like"/>
    <property type="match status" value="1"/>
</dbReference>
<dbReference type="InterPro" id="IPR038085">
    <property type="entry name" value="Rnp2-like_sf"/>
</dbReference>
<protein>
    <submittedName>
        <fullName evidence="3">Uncharacterized protein</fullName>
    </submittedName>
</protein>
<dbReference type="AlphaFoldDB" id="A0A553MQM3"/>
<dbReference type="PANTHER" id="PTHR48414">
    <property type="entry name" value="POP5 HOMOLOG, RIBONUCLEASE P_MRP SUBUNIT"/>
    <property type="match status" value="1"/>
</dbReference>
<sequence length="166" mass="18887">MVRLKSRYFLCEICVPDRDNLAYIKEKVVYYTIKAAVNKAHGDYGAAICNLGLSVKYVNAHTGVVFIRCRKAHYRLLWSALPFITSLENRGPRVSCFFNCLHIGGKMFYWNLLLVLLLYSSSVNAVIRPYVLNEKQEVRKAILSCSIANVRGEEPANGSEDDFEEI</sequence>
<dbReference type="OrthoDB" id="10064108at2759"/>
<evidence type="ECO:0000313" key="4">
    <source>
        <dbReference type="Proteomes" id="UP000316079"/>
    </source>
</evidence>
<proteinExistence type="inferred from homology"/>
<keyword evidence="2" id="KW-0819">tRNA processing</keyword>
<dbReference type="Gene3D" id="3.30.70.3250">
    <property type="entry name" value="Ribonuclease P, Pop5 subunit"/>
    <property type="match status" value="1"/>
</dbReference>
<dbReference type="Proteomes" id="UP000316079">
    <property type="component" value="Unassembled WGS sequence"/>
</dbReference>
<gene>
    <name evidence="3" type="ORF">DNTS_027870</name>
</gene>
<reference evidence="3 4" key="1">
    <citation type="journal article" date="2019" name="Sci. Data">
        <title>Hybrid genome assembly and annotation of Danionella translucida.</title>
        <authorList>
            <person name="Kadobianskyi M."/>
            <person name="Schulze L."/>
            <person name="Schuelke M."/>
            <person name="Judkewitz B."/>
        </authorList>
    </citation>
    <scope>NUCLEOTIDE SEQUENCE [LARGE SCALE GENOMIC DNA]</scope>
    <source>
        <strain evidence="3 4">Bolton</strain>
    </source>
</reference>
<dbReference type="GO" id="GO:0001682">
    <property type="term" value="P:tRNA 5'-leader removal"/>
    <property type="evidence" value="ECO:0007669"/>
    <property type="project" value="InterPro"/>
</dbReference>
<dbReference type="EMBL" id="SRMA01027321">
    <property type="protein sequence ID" value="TRY55481.1"/>
    <property type="molecule type" value="Genomic_DNA"/>
</dbReference>